<dbReference type="InterPro" id="IPR051678">
    <property type="entry name" value="AGP_Transferase"/>
</dbReference>
<dbReference type="Pfam" id="PF01636">
    <property type="entry name" value="APH"/>
    <property type="match status" value="1"/>
</dbReference>
<feature type="region of interest" description="Disordered" evidence="1">
    <location>
        <begin position="198"/>
        <end position="265"/>
    </location>
</feature>
<proteinExistence type="predicted"/>
<evidence type="ECO:0000256" key="1">
    <source>
        <dbReference type="SAM" id="MobiDB-lite"/>
    </source>
</evidence>
<evidence type="ECO:0000259" key="2">
    <source>
        <dbReference type="Pfam" id="PF01636"/>
    </source>
</evidence>
<dbReference type="Proteomes" id="UP001152607">
    <property type="component" value="Unassembled WGS sequence"/>
</dbReference>
<keyword evidence="4" id="KW-1185">Reference proteome</keyword>
<dbReference type="PANTHER" id="PTHR21310:SF51">
    <property type="entry name" value="AMINOGLYCOSIDE PHOSPHOTRANSFERASE DOMAIN-CONTAINING PROTEIN"/>
    <property type="match status" value="1"/>
</dbReference>
<dbReference type="InterPro" id="IPR011009">
    <property type="entry name" value="Kinase-like_dom_sf"/>
</dbReference>
<dbReference type="OrthoDB" id="10003767at2759"/>
<feature type="compositionally biased region" description="Polar residues" evidence="1">
    <location>
        <begin position="218"/>
        <end position="265"/>
    </location>
</feature>
<dbReference type="PANTHER" id="PTHR21310">
    <property type="entry name" value="AMINOGLYCOSIDE PHOSPHOTRANSFERASE-RELATED-RELATED"/>
    <property type="match status" value="1"/>
</dbReference>
<gene>
    <name evidence="3" type="ORF">PDIGIT_LOCUS12834</name>
</gene>
<dbReference type="InterPro" id="IPR002575">
    <property type="entry name" value="Aminoglycoside_PTrfase"/>
</dbReference>
<feature type="compositionally biased region" description="Polar residues" evidence="1">
    <location>
        <begin position="106"/>
        <end position="115"/>
    </location>
</feature>
<dbReference type="AlphaFoldDB" id="A0A9W4URJ0"/>
<sequence length="868" mass="96966">MFAFTMSQRAKLCPTNAQPQPYFNSSEQATAFPLHLPRYHHHHQQHHSISDKFEAPQPCTTLTILTSQMHGVKYKLPFGFRQGLRACVHNFKSESVPDSLSVPAKTHTSSLPTTSHQKRTLSRIKASKKFFNHITRLFKPSQTADTVSPGHADDAHSLPKPAFKDDVRLTLDLPEDASELNAEDIIFVIQGFGTPNPKLLCPPPSSTLTESSDEHTANTHTTSPVQRISLSSNCPGTSSGTQTVCSKPSSNRSSIAPQDSVNDSNHSALTEVTSVSDTSITANHNLGVPPAPFRPLSQSSSASSIERLVIIDQNKLQSERESGMDSIGQNDISSNTAFFGVPIEQEDPTSVSMKADEEDTMLDLQVQGYCDKEPEDNDKVVNQDYNNENNYEDEEEEEEETGETEGRCDWDTIRSISDECLCRLLLNTLDHSNSLTLDCVSTLRRSEGSFNMAAHMGLFRNGKVEEYVIRIPAHGTEALWTGIDSHLLEAQVGLMKQIELNCWSVPVPKIFGHSSSLDNCLGAPYILMEKLSGYRASEIWFDDTDYDDRWLDADCPSEETHRKRVNFLDSLARAMVDLQELEFDMIGLPWIPTPYYLSEAPNASSQDVTTGPTYHWPYKDDVHKVVERGPFESTQAYIKAALDAHLNREELSKHPDLSTSMQVQNRLAVRKILDMVFSAPAFNPSAKLETFTICHTDLDLQNILVDENGCVTGIVDWDGAFAAPRCIGTAAVPRFLQQDWFPDDDGEAIEESPYMGLNSEYYRSIYAAAFSRHQMEQNPDANLEDTDARFTLKSPIYQAAFAAIYEGGSLWNFTDKLLREIPDFRIDTTTFKVKLGAGWPKAEIWLEKRIQKVCATTMPDDMDSEFGS</sequence>
<feature type="region of interest" description="Disordered" evidence="1">
    <location>
        <begin position="98"/>
        <end position="119"/>
    </location>
</feature>
<dbReference type="SUPFAM" id="SSF56112">
    <property type="entry name" value="Protein kinase-like (PK-like)"/>
    <property type="match status" value="1"/>
</dbReference>
<protein>
    <recommendedName>
        <fullName evidence="2">Aminoglycoside phosphotransferase domain-containing protein</fullName>
    </recommendedName>
</protein>
<reference evidence="3" key="1">
    <citation type="submission" date="2023-01" db="EMBL/GenBank/DDBJ databases">
        <authorList>
            <person name="Van Ghelder C."/>
            <person name="Rancurel C."/>
        </authorList>
    </citation>
    <scope>NUCLEOTIDE SEQUENCE</scope>
    <source>
        <strain evidence="3">CNCM I-4278</strain>
    </source>
</reference>
<name>A0A9W4URJ0_9PLEO</name>
<feature type="region of interest" description="Disordered" evidence="1">
    <location>
        <begin position="372"/>
        <end position="406"/>
    </location>
</feature>
<comment type="caution">
    <text evidence="3">The sequence shown here is derived from an EMBL/GenBank/DDBJ whole genome shotgun (WGS) entry which is preliminary data.</text>
</comment>
<feature type="domain" description="Aminoglycoside phosphotransferase" evidence="2">
    <location>
        <begin position="495"/>
        <end position="724"/>
    </location>
</feature>
<dbReference type="Gene3D" id="3.90.1200.10">
    <property type="match status" value="1"/>
</dbReference>
<accession>A0A9W4URJ0</accession>
<evidence type="ECO:0000313" key="4">
    <source>
        <dbReference type="Proteomes" id="UP001152607"/>
    </source>
</evidence>
<dbReference type="EMBL" id="CAOQHR010000009">
    <property type="protein sequence ID" value="CAI6339671.1"/>
    <property type="molecule type" value="Genomic_DNA"/>
</dbReference>
<feature type="compositionally biased region" description="Acidic residues" evidence="1">
    <location>
        <begin position="390"/>
        <end position="403"/>
    </location>
</feature>
<evidence type="ECO:0000313" key="3">
    <source>
        <dbReference type="EMBL" id="CAI6339671.1"/>
    </source>
</evidence>
<organism evidence="3 4">
    <name type="scientific">Periconia digitata</name>
    <dbReference type="NCBI Taxonomy" id="1303443"/>
    <lineage>
        <taxon>Eukaryota</taxon>
        <taxon>Fungi</taxon>
        <taxon>Dikarya</taxon>
        <taxon>Ascomycota</taxon>
        <taxon>Pezizomycotina</taxon>
        <taxon>Dothideomycetes</taxon>
        <taxon>Pleosporomycetidae</taxon>
        <taxon>Pleosporales</taxon>
        <taxon>Massarineae</taxon>
        <taxon>Periconiaceae</taxon>
        <taxon>Periconia</taxon>
    </lineage>
</organism>